<name>A0AAD6XU48_9AGAR</name>
<comment type="caution">
    <text evidence="2">The sequence shown here is derived from an EMBL/GenBank/DDBJ whole genome shotgun (WGS) entry which is preliminary data.</text>
</comment>
<organism evidence="2 3">
    <name type="scientific">Mycena belliarum</name>
    <dbReference type="NCBI Taxonomy" id="1033014"/>
    <lineage>
        <taxon>Eukaryota</taxon>
        <taxon>Fungi</taxon>
        <taxon>Dikarya</taxon>
        <taxon>Basidiomycota</taxon>
        <taxon>Agaricomycotina</taxon>
        <taxon>Agaricomycetes</taxon>
        <taxon>Agaricomycetidae</taxon>
        <taxon>Agaricales</taxon>
        <taxon>Marasmiineae</taxon>
        <taxon>Mycenaceae</taxon>
        <taxon>Mycena</taxon>
    </lineage>
</organism>
<evidence type="ECO:0000313" key="3">
    <source>
        <dbReference type="Proteomes" id="UP001222325"/>
    </source>
</evidence>
<accession>A0AAD6XU48</accession>
<protein>
    <submittedName>
        <fullName evidence="2">Uncharacterized protein</fullName>
    </submittedName>
</protein>
<dbReference type="Proteomes" id="UP001222325">
    <property type="component" value="Unassembled WGS sequence"/>
</dbReference>
<sequence length="202" mass="22615">MFCCSRRPAAPRLSLASLDHMCPTLTLALPNTLFDKRELRLYCPPSRHRRSPHRVLSGEQDSPERGPSLHRLRAPALPHTTQAHCRQNPRPHHLDFAHQRALRWPRCFNALRLGASSKALRSPSRALPDPVSTLRSLDVARPPSLRSAFLLQQLLAPGLWPRHSGQGTPEKHTSHRLPLPSAPPRVLRHPRAPAAQSHPAAK</sequence>
<evidence type="ECO:0000256" key="1">
    <source>
        <dbReference type="SAM" id="MobiDB-lite"/>
    </source>
</evidence>
<keyword evidence="3" id="KW-1185">Reference proteome</keyword>
<dbReference type="AlphaFoldDB" id="A0AAD6XU48"/>
<gene>
    <name evidence="2" type="ORF">B0H15DRAFT_298706</name>
</gene>
<evidence type="ECO:0000313" key="2">
    <source>
        <dbReference type="EMBL" id="KAJ7087597.1"/>
    </source>
</evidence>
<dbReference type="EMBL" id="JARJCN010000028">
    <property type="protein sequence ID" value="KAJ7087597.1"/>
    <property type="molecule type" value="Genomic_DNA"/>
</dbReference>
<proteinExistence type="predicted"/>
<feature type="region of interest" description="Disordered" evidence="1">
    <location>
        <begin position="45"/>
        <end position="71"/>
    </location>
</feature>
<feature type="region of interest" description="Disordered" evidence="1">
    <location>
        <begin position="160"/>
        <end position="202"/>
    </location>
</feature>
<reference evidence="2" key="1">
    <citation type="submission" date="2023-03" db="EMBL/GenBank/DDBJ databases">
        <title>Massive genome expansion in bonnet fungi (Mycena s.s.) driven by repeated elements and novel gene families across ecological guilds.</title>
        <authorList>
            <consortium name="Lawrence Berkeley National Laboratory"/>
            <person name="Harder C.B."/>
            <person name="Miyauchi S."/>
            <person name="Viragh M."/>
            <person name="Kuo A."/>
            <person name="Thoen E."/>
            <person name="Andreopoulos B."/>
            <person name="Lu D."/>
            <person name="Skrede I."/>
            <person name="Drula E."/>
            <person name="Henrissat B."/>
            <person name="Morin E."/>
            <person name="Kohler A."/>
            <person name="Barry K."/>
            <person name="LaButti K."/>
            <person name="Morin E."/>
            <person name="Salamov A."/>
            <person name="Lipzen A."/>
            <person name="Mereny Z."/>
            <person name="Hegedus B."/>
            <person name="Baldrian P."/>
            <person name="Stursova M."/>
            <person name="Weitz H."/>
            <person name="Taylor A."/>
            <person name="Grigoriev I.V."/>
            <person name="Nagy L.G."/>
            <person name="Martin F."/>
            <person name="Kauserud H."/>
        </authorList>
    </citation>
    <scope>NUCLEOTIDE SEQUENCE</scope>
    <source>
        <strain evidence="2">CBHHK173m</strain>
    </source>
</reference>